<sequence length="67" mass="7352">MKKENCFHPFISLSSPSPTLSSADELMDITRAAGYTEATEAYRPKSTLLINGTTGDVLWEENADEIS</sequence>
<gene>
    <name evidence="1" type="ORF">STHERMO_1149</name>
</gene>
<evidence type="ECO:0000313" key="1">
    <source>
        <dbReference type="EMBL" id="CAD0152430.1"/>
    </source>
</evidence>
<accession>A0A8D6U9Y8</accession>
<dbReference type="AlphaFoldDB" id="A0A8D6U9Y8"/>
<reference evidence="1 2" key="1">
    <citation type="submission" date="2020-06" db="EMBL/GenBank/DDBJ databases">
        <authorList>
            <person name="Chuat V."/>
        </authorList>
    </citation>
    <scope>NUCLEOTIDE SEQUENCE [LARGE SCALE GENOMIC DNA]</scope>
    <source>
        <strain evidence="1">STH_CIRM_998</strain>
    </source>
</reference>
<evidence type="ECO:0000313" key="2">
    <source>
        <dbReference type="Proteomes" id="UP000509791"/>
    </source>
</evidence>
<protein>
    <submittedName>
        <fullName evidence="1">Uncharacterized protein</fullName>
    </submittedName>
</protein>
<proteinExistence type="predicted"/>
<organism evidence="1 2">
    <name type="scientific">Streptococcus thermophilus</name>
    <dbReference type="NCBI Taxonomy" id="1308"/>
    <lineage>
        <taxon>Bacteria</taxon>
        <taxon>Bacillati</taxon>
        <taxon>Bacillota</taxon>
        <taxon>Bacilli</taxon>
        <taxon>Lactobacillales</taxon>
        <taxon>Streptococcaceae</taxon>
        <taxon>Streptococcus</taxon>
    </lineage>
</organism>
<name>A0A8D6U9Y8_STRTR</name>
<dbReference type="Proteomes" id="UP000509791">
    <property type="component" value="Chromosome"/>
</dbReference>
<dbReference type="EMBL" id="LR822027">
    <property type="protein sequence ID" value="CAD0152430.1"/>
    <property type="molecule type" value="Genomic_DNA"/>
</dbReference>